<dbReference type="Proteomes" id="UP000664521">
    <property type="component" value="Unassembled WGS sequence"/>
</dbReference>
<dbReference type="EMBL" id="CAJPDS010000005">
    <property type="protein sequence ID" value="CAF9907685.1"/>
    <property type="molecule type" value="Genomic_DNA"/>
</dbReference>
<dbReference type="SUPFAM" id="SSF56112">
    <property type="entry name" value="Protein kinase-like (PK-like)"/>
    <property type="match status" value="1"/>
</dbReference>
<reference evidence="7" key="1">
    <citation type="submission" date="2021-03" db="EMBL/GenBank/DDBJ databases">
        <authorList>
            <person name="Tagirdzhanova G."/>
        </authorList>
    </citation>
    <scope>NUCLEOTIDE SEQUENCE</scope>
</reference>
<organism evidence="7 8">
    <name type="scientific">Heterodermia speciosa</name>
    <dbReference type="NCBI Taxonomy" id="116794"/>
    <lineage>
        <taxon>Eukaryota</taxon>
        <taxon>Fungi</taxon>
        <taxon>Dikarya</taxon>
        <taxon>Ascomycota</taxon>
        <taxon>Pezizomycotina</taxon>
        <taxon>Lecanoromycetes</taxon>
        <taxon>OSLEUM clade</taxon>
        <taxon>Lecanoromycetidae</taxon>
        <taxon>Caliciales</taxon>
        <taxon>Physciaceae</taxon>
        <taxon>Heterodermia</taxon>
    </lineage>
</organism>
<dbReference type="Pfam" id="PF00069">
    <property type="entry name" value="Pkinase"/>
    <property type="match status" value="1"/>
</dbReference>
<dbReference type="EC" id="2.7.11.1" evidence="1"/>
<dbReference type="GO" id="GO:0005524">
    <property type="term" value="F:ATP binding"/>
    <property type="evidence" value="ECO:0007669"/>
    <property type="project" value="UniProtKB-KW"/>
</dbReference>
<accession>A0A8H3I8Y5</accession>
<dbReference type="InterPro" id="IPR008271">
    <property type="entry name" value="Ser/Thr_kinase_AS"/>
</dbReference>
<feature type="domain" description="Protein kinase" evidence="6">
    <location>
        <begin position="1"/>
        <end position="302"/>
    </location>
</feature>
<dbReference type="InterPro" id="IPR000719">
    <property type="entry name" value="Prot_kinase_dom"/>
</dbReference>
<keyword evidence="3" id="KW-0547">Nucleotide-binding</keyword>
<keyword evidence="4" id="KW-0418">Kinase</keyword>
<sequence>MASMFGQRFGAREPKEHSLAHIYTPVSEQIDGTGRNNGGILVVKRVYDGLKCVEKRFRTGDIVDGRAEFEISILQSLTHRNIVEYIDAFIDVRGLSPKASLFMGHADLGNLENFYKSRAAACKPPFREAAMWDLFAQLVDAVAYLQFGIRKATSSYDYERLRQRKWIGVVHRDIKPANIFLRAQSRAPFPTVLLGDFGQAIRDDNHNWEREYRMGGDPAWSPPEYPDYIYESDTWSIGATMQATCAMRSFTSFHSGTQSTIGTCRHFSTSLNRLILSTMRTSPPDRPEITELALHVGSQARFE</sequence>
<dbReference type="InterPro" id="IPR011009">
    <property type="entry name" value="Kinase-like_dom_sf"/>
</dbReference>
<dbReference type="SMART" id="SM00220">
    <property type="entry name" value="S_TKc"/>
    <property type="match status" value="1"/>
</dbReference>
<evidence type="ECO:0000313" key="7">
    <source>
        <dbReference type="EMBL" id="CAF9907685.1"/>
    </source>
</evidence>
<gene>
    <name evidence="7" type="ORF">HETSPECPRED_007229</name>
</gene>
<dbReference type="PANTHER" id="PTHR43671:SF13">
    <property type="entry name" value="SERINE_THREONINE-PROTEIN KINASE NEK2"/>
    <property type="match status" value="1"/>
</dbReference>
<evidence type="ECO:0000259" key="6">
    <source>
        <dbReference type="PROSITE" id="PS50011"/>
    </source>
</evidence>
<dbReference type="PANTHER" id="PTHR43671">
    <property type="entry name" value="SERINE/THREONINE-PROTEIN KINASE NEK"/>
    <property type="match status" value="1"/>
</dbReference>
<evidence type="ECO:0000256" key="3">
    <source>
        <dbReference type="ARBA" id="ARBA00022741"/>
    </source>
</evidence>
<evidence type="ECO:0000256" key="1">
    <source>
        <dbReference type="ARBA" id="ARBA00012513"/>
    </source>
</evidence>
<dbReference type="InterPro" id="IPR050660">
    <property type="entry name" value="NEK_Ser/Thr_kinase"/>
</dbReference>
<evidence type="ECO:0000313" key="8">
    <source>
        <dbReference type="Proteomes" id="UP000664521"/>
    </source>
</evidence>
<protein>
    <recommendedName>
        <fullName evidence="1">non-specific serine/threonine protein kinase</fullName>
        <ecNumber evidence="1">2.7.11.1</ecNumber>
    </recommendedName>
</protein>
<keyword evidence="5" id="KW-0067">ATP-binding</keyword>
<evidence type="ECO:0000256" key="5">
    <source>
        <dbReference type="ARBA" id="ARBA00022840"/>
    </source>
</evidence>
<dbReference type="GO" id="GO:0004674">
    <property type="term" value="F:protein serine/threonine kinase activity"/>
    <property type="evidence" value="ECO:0007669"/>
    <property type="project" value="UniProtKB-EC"/>
</dbReference>
<evidence type="ECO:0000256" key="2">
    <source>
        <dbReference type="ARBA" id="ARBA00022679"/>
    </source>
</evidence>
<comment type="caution">
    <text evidence="7">The sequence shown here is derived from an EMBL/GenBank/DDBJ whole genome shotgun (WGS) entry which is preliminary data.</text>
</comment>
<keyword evidence="8" id="KW-1185">Reference proteome</keyword>
<dbReference type="PROSITE" id="PS50011">
    <property type="entry name" value="PROTEIN_KINASE_DOM"/>
    <property type="match status" value="1"/>
</dbReference>
<name>A0A8H3I8Y5_9LECA</name>
<keyword evidence="2" id="KW-0808">Transferase</keyword>
<evidence type="ECO:0000256" key="4">
    <source>
        <dbReference type="ARBA" id="ARBA00022777"/>
    </source>
</evidence>
<dbReference type="PROSITE" id="PS00108">
    <property type="entry name" value="PROTEIN_KINASE_ST"/>
    <property type="match status" value="1"/>
</dbReference>
<dbReference type="AlphaFoldDB" id="A0A8H3I8Y5"/>
<dbReference type="OrthoDB" id="310217at2759"/>
<dbReference type="Gene3D" id="1.10.510.10">
    <property type="entry name" value="Transferase(Phosphotransferase) domain 1"/>
    <property type="match status" value="1"/>
</dbReference>
<proteinExistence type="predicted"/>